<proteinExistence type="predicted"/>
<dbReference type="eggNOG" id="COG0456">
    <property type="taxonomic scope" value="Bacteria"/>
</dbReference>
<dbReference type="RefSeq" id="WP_036684918.1">
    <property type="nucleotide sequence ID" value="NZ_CP009428.1"/>
</dbReference>
<dbReference type="Proteomes" id="UP000187465">
    <property type="component" value="Unassembled WGS sequence"/>
</dbReference>
<gene>
    <name evidence="3" type="ORF">BJP51_17385</name>
    <name evidence="2" type="ORF">BSO21_25915</name>
</gene>
<dbReference type="AlphaFoldDB" id="A0A1R0XAR6"/>
<evidence type="ECO:0000313" key="3">
    <source>
        <dbReference type="EMBL" id="OMD32014.1"/>
    </source>
</evidence>
<dbReference type="CDD" id="cd04301">
    <property type="entry name" value="NAT_SF"/>
    <property type="match status" value="1"/>
</dbReference>
<dbReference type="KEGG" id="pod:PODO_03975"/>
<evidence type="ECO:0000259" key="1">
    <source>
        <dbReference type="PROSITE" id="PS51186"/>
    </source>
</evidence>
<keyword evidence="3" id="KW-0808">Transferase</keyword>
<dbReference type="GO" id="GO:0016747">
    <property type="term" value="F:acyltransferase activity, transferring groups other than amino-acyl groups"/>
    <property type="evidence" value="ECO:0007669"/>
    <property type="project" value="InterPro"/>
</dbReference>
<protein>
    <submittedName>
        <fullName evidence="3">GNAT family N-acetyltransferase</fullName>
    </submittedName>
</protein>
<sequence>MNHTTFDEIFAIMEASFPTSEIRTFEGQQELLDVPDYRLITEMNSEGKIVAFMACWEFPGFRFVEHIAVDPSIRGGGIGKKLMTEYISLSNKPVLLEVERPLGEMEQRRIGFYERLGFHLNPYDYVQPPLREGNEDLPLLIMTYPNPVDEEEFQLYREILYSEVYKVTTPYQG</sequence>
<accession>A0A1R0XAR6</accession>
<reference evidence="3 5" key="1">
    <citation type="submission" date="2016-10" db="EMBL/GenBank/DDBJ databases">
        <title>Paenibacillus species isolates.</title>
        <authorList>
            <person name="Beno S.M."/>
        </authorList>
    </citation>
    <scope>NUCLEOTIDE SEQUENCE [LARGE SCALE GENOMIC DNA]</scope>
    <source>
        <strain evidence="2 4">FSL H7-0433</strain>
        <strain evidence="3 5">FSL H7-0604</strain>
    </source>
</reference>
<evidence type="ECO:0000313" key="4">
    <source>
        <dbReference type="Proteomes" id="UP000187158"/>
    </source>
</evidence>
<dbReference type="SUPFAM" id="SSF55729">
    <property type="entry name" value="Acyl-CoA N-acyltransferases (Nat)"/>
    <property type="match status" value="1"/>
</dbReference>
<dbReference type="Gene3D" id="3.40.630.30">
    <property type="match status" value="1"/>
</dbReference>
<organism evidence="3 5">
    <name type="scientific">Paenibacillus odorifer</name>
    <dbReference type="NCBI Taxonomy" id="189426"/>
    <lineage>
        <taxon>Bacteria</taxon>
        <taxon>Bacillati</taxon>
        <taxon>Bacillota</taxon>
        <taxon>Bacilli</taxon>
        <taxon>Bacillales</taxon>
        <taxon>Paenibacillaceae</taxon>
        <taxon>Paenibacillus</taxon>
    </lineage>
</organism>
<name>A0A1R0XAR6_9BACL</name>
<evidence type="ECO:0000313" key="2">
    <source>
        <dbReference type="EMBL" id="OMD19006.1"/>
    </source>
</evidence>
<dbReference type="EMBL" id="MPVP01000249">
    <property type="protein sequence ID" value="OMD19006.1"/>
    <property type="molecule type" value="Genomic_DNA"/>
</dbReference>
<comment type="caution">
    <text evidence="3">The sequence shown here is derived from an EMBL/GenBank/DDBJ whole genome shotgun (WGS) entry which is preliminary data.</text>
</comment>
<dbReference type="InterPro" id="IPR016181">
    <property type="entry name" value="Acyl_CoA_acyltransferase"/>
</dbReference>
<feature type="domain" description="N-acetyltransferase" evidence="1">
    <location>
        <begin position="1"/>
        <end position="147"/>
    </location>
</feature>
<dbReference type="GeneID" id="31569415"/>
<dbReference type="PROSITE" id="PS51186">
    <property type="entry name" value="GNAT"/>
    <property type="match status" value="1"/>
</dbReference>
<dbReference type="Pfam" id="PF13508">
    <property type="entry name" value="Acetyltransf_7"/>
    <property type="match status" value="1"/>
</dbReference>
<dbReference type="EMBL" id="MKQP01000019">
    <property type="protein sequence ID" value="OMD32014.1"/>
    <property type="molecule type" value="Genomic_DNA"/>
</dbReference>
<keyword evidence="4" id="KW-1185">Reference proteome</keyword>
<dbReference type="Proteomes" id="UP000187158">
    <property type="component" value="Unassembled WGS sequence"/>
</dbReference>
<dbReference type="STRING" id="189426.PODO_03975"/>
<dbReference type="InterPro" id="IPR000182">
    <property type="entry name" value="GNAT_dom"/>
</dbReference>
<evidence type="ECO:0000313" key="5">
    <source>
        <dbReference type="Proteomes" id="UP000187465"/>
    </source>
</evidence>